<keyword evidence="2" id="KW-1185">Reference proteome</keyword>
<proteinExistence type="predicted"/>
<accession>A0A521DF58</accession>
<reference evidence="1 2" key="1">
    <citation type="submission" date="2017-05" db="EMBL/GenBank/DDBJ databases">
        <authorList>
            <person name="Varghese N."/>
            <person name="Submissions S."/>
        </authorList>
    </citation>
    <scope>NUCLEOTIDE SEQUENCE [LARGE SCALE GENOMIC DNA]</scope>
    <source>
        <strain evidence="1 2">DSM 29371</strain>
    </source>
</reference>
<gene>
    <name evidence="1" type="ORF">SAMN06265171_10548</name>
</gene>
<organism evidence="1 2">
    <name type="scientific">Chryseobacterium rhizoplanae</name>
    <dbReference type="NCBI Taxonomy" id="1609531"/>
    <lineage>
        <taxon>Bacteria</taxon>
        <taxon>Pseudomonadati</taxon>
        <taxon>Bacteroidota</taxon>
        <taxon>Flavobacteriia</taxon>
        <taxon>Flavobacteriales</taxon>
        <taxon>Weeksellaceae</taxon>
        <taxon>Chryseobacterium group</taxon>
        <taxon>Chryseobacterium</taxon>
    </lineage>
</organism>
<name>A0A521DF58_9FLAO</name>
<dbReference type="Proteomes" id="UP000316916">
    <property type="component" value="Unassembled WGS sequence"/>
</dbReference>
<sequence>MNKKKLLEKKDWEYYVFEEDNNIELSVPIPNPSPGFDIIYILDESEKEMYLHTGIKALEDRIEDMKINFSNYKMNSWR</sequence>
<dbReference type="EMBL" id="FXTC01000005">
    <property type="protein sequence ID" value="SMO70222.1"/>
    <property type="molecule type" value="Genomic_DNA"/>
</dbReference>
<protein>
    <submittedName>
        <fullName evidence="1">Uncharacterized protein</fullName>
    </submittedName>
</protein>
<dbReference type="AlphaFoldDB" id="A0A521DF58"/>
<evidence type="ECO:0000313" key="2">
    <source>
        <dbReference type="Proteomes" id="UP000316916"/>
    </source>
</evidence>
<evidence type="ECO:0000313" key="1">
    <source>
        <dbReference type="EMBL" id="SMO70222.1"/>
    </source>
</evidence>
<dbReference type="RefSeq" id="WP_142718286.1">
    <property type="nucleotide sequence ID" value="NZ_FXTC01000005.1"/>
</dbReference>